<evidence type="ECO:0000313" key="3">
    <source>
        <dbReference type="EMBL" id="STD08404.1"/>
    </source>
</evidence>
<accession>A0A7Z7PXG6</accession>
<dbReference type="EMBL" id="UFYD01000001">
    <property type="protein sequence ID" value="STD08404.1"/>
    <property type="molecule type" value="Genomic_DNA"/>
</dbReference>
<feature type="signal peptide" evidence="2">
    <location>
        <begin position="1"/>
        <end position="21"/>
    </location>
</feature>
<name>A0A7Z7PXG6_9FLAO</name>
<evidence type="ECO:0000313" key="4">
    <source>
        <dbReference type="Proteomes" id="UP000254876"/>
    </source>
</evidence>
<reference evidence="3 4" key="1">
    <citation type="submission" date="2018-06" db="EMBL/GenBank/DDBJ databases">
        <authorList>
            <consortium name="Pathogen Informatics"/>
            <person name="Doyle S."/>
        </authorList>
    </citation>
    <scope>NUCLEOTIDE SEQUENCE [LARGE SCALE GENOMIC DNA]</scope>
    <source>
        <strain evidence="3 4">NCTC10588</strain>
    </source>
</reference>
<comment type="caution">
    <text evidence="3">The sequence shown here is derived from an EMBL/GenBank/DDBJ whole genome shotgun (WGS) entry which is preliminary data.</text>
</comment>
<dbReference type="RefSeq" id="WP_260118019.1">
    <property type="nucleotide sequence ID" value="NZ_FTQZ01000011.1"/>
</dbReference>
<proteinExistence type="predicted"/>
<keyword evidence="1" id="KW-0175">Coiled coil</keyword>
<dbReference type="Proteomes" id="UP000254876">
    <property type="component" value="Unassembled WGS sequence"/>
</dbReference>
<feature type="chain" id="PRO_5030563008" description="Cell wall anchor protein" evidence="2">
    <location>
        <begin position="22"/>
        <end position="403"/>
    </location>
</feature>
<sequence length="403" mass="44344">MKNLINLLLLASVAFVSLLKAQTVQTFTSAGTQDQYVPVLFSFNNKPFSISRPMIHDNRDWLAYGTATINGIGYAWGSGNTMIKLENYTYGMKNSDYTGGVYSYIGKVLAEWTGSGIIVYLRGGTTYNTDGIIKKNDGNYTATVGSQINLSAVPITEPNFNIPPGVYVSNWEINANTQSINIDNLYGKNGNIGIGTTNPQAKLDVMGMIMGSGEPANIDPAIYPNILNTLKNSGKLAIAWNLSGGNGETDFIANRGGGSTGGFHFYDYTNEGQRKKLLVLNSNGNALLDGKLEAKEIKVTTTPTADFVFEDSYKLPNLESVEKHIKEKKHLPEIASAAEMQKDGVSIGDFQIKLLQKIEELTLYSIEQNKLNKEQSELLRQQIQINKTLEQRLQNLENNNQKN</sequence>
<keyword evidence="2" id="KW-0732">Signal</keyword>
<evidence type="ECO:0000256" key="2">
    <source>
        <dbReference type="SAM" id="SignalP"/>
    </source>
</evidence>
<organism evidence="3 4">
    <name type="scientific">Elizabethkingia anophelis</name>
    <dbReference type="NCBI Taxonomy" id="1117645"/>
    <lineage>
        <taxon>Bacteria</taxon>
        <taxon>Pseudomonadati</taxon>
        <taxon>Bacteroidota</taxon>
        <taxon>Flavobacteriia</taxon>
        <taxon>Flavobacteriales</taxon>
        <taxon>Weeksellaceae</taxon>
        <taxon>Elizabethkingia</taxon>
    </lineage>
</organism>
<gene>
    <name evidence="3" type="ORF">NCTC10588_02831</name>
</gene>
<evidence type="ECO:0008006" key="5">
    <source>
        <dbReference type="Google" id="ProtNLM"/>
    </source>
</evidence>
<evidence type="ECO:0000256" key="1">
    <source>
        <dbReference type="SAM" id="Coils"/>
    </source>
</evidence>
<dbReference type="AlphaFoldDB" id="A0A7Z7PXG6"/>
<protein>
    <recommendedName>
        <fullName evidence="5">Cell wall anchor protein</fullName>
    </recommendedName>
</protein>
<feature type="coiled-coil region" evidence="1">
    <location>
        <begin position="371"/>
        <end position="399"/>
    </location>
</feature>